<keyword evidence="2" id="KW-1185">Reference proteome</keyword>
<evidence type="ECO:0000313" key="2">
    <source>
        <dbReference type="Proteomes" id="UP001642260"/>
    </source>
</evidence>
<dbReference type="EMBL" id="CAKOAT010099599">
    <property type="protein sequence ID" value="CAH8323716.1"/>
    <property type="molecule type" value="Genomic_DNA"/>
</dbReference>
<sequence>MTDLDLHVSNMEERMYTDISLKLLRSTLQRLNSELGMLICLVESMNHHHSLYKQVLMRALYGVKAKTLFILSVFAAAFSGSSKNIKEMEEEVPWEPQNIINPEIKNTLLSDRFTVIQDLEALEFGVEKLYAEVQEGSVPNLILSKNKRVACSRR</sequence>
<proteinExistence type="predicted"/>
<evidence type="ECO:0000313" key="1">
    <source>
        <dbReference type="EMBL" id="CAH8323716.1"/>
    </source>
</evidence>
<accession>A0ABC8JDT4</accession>
<dbReference type="PANTHER" id="PTHR31509">
    <property type="entry name" value="BPS1-LIKE PROTEIN"/>
    <property type="match status" value="1"/>
</dbReference>
<dbReference type="Proteomes" id="UP001642260">
    <property type="component" value="Unassembled WGS sequence"/>
</dbReference>
<comment type="caution">
    <text evidence="1">The sequence shown here is derived from an EMBL/GenBank/DDBJ whole genome shotgun (WGS) entry which is preliminary data.</text>
</comment>
<name>A0ABC8JDT4_ERUVS</name>
<gene>
    <name evidence="1" type="ORF">ERUC_LOCUS9950</name>
</gene>
<protein>
    <submittedName>
        <fullName evidence="1">Uncharacterized protein</fullName>
    </submittedName>
</protein>
<organism evidence="1 2">
    <name type="scientific">Eruca vesicaria subsp. sativa</name>
    <name type="common">Garden rocket</name>
    <name type="synonym">Eruca sativa</name>
    <dbReference type="NCBI Taxonomy" id="29727"/>
    <lineage>
        <taxon>Eukaryota</taxon>
        <taxon>Viridiplantae</taxon>
        <taxon>Streptophyta</taxon>
        <taxon>Embryophyta</taxon>
        <taxon>Tracheophyta</taxon>
        <taxon>Spermatophyta</taxon>
        <taxon>Magnoliopsida</taxon>
        <taxon>eudicotyledons</taxon>
        <taxon>Gunneridae</taxon>
        <taxon>Pentapetalae</taxon>
        <taxon>rosids</taxon>
        <taxon>malvids</taxon>
        <taxon>Brassicales</taxon>
        <taxon>Brassicaceae</taxon>
        <taxon>Brassiceae</taxon>
        <taxon>Eruca</taxon>
    </lineage>
</organism>
<dbReference type="AlphaFoldDB" id="A0ABC8JDT4"/>
<reference evidence="1 2" key="1">
    <citation type="submission" date="2022-03" db="EMBL/GenBank/DDBJ databases">
        <authorList>
            <person name="Macdonald S."/>
            <person name="Ahmed S."/>
            <person name="Newling K."/>
        </authorList>
    </citation>
    <scope>NUCLEOTIDE SEQUENCE [LARGE SCALE GENOMIC DNA]</scope>
</reference>